<reference evidence="1 2" key="1">
    <citation type="submission" date="2019-02" db="EMBL/GenBank/DDBJ databases">
        <title>Ureibacillus thermophilus.</title>
        <authorList>
            <person name="Sunny J.S."/>
            <person name="Natarajan A."/>
            <person name="Saleena L.M."/>
        </authorList>
    </citation>
    <scope>NUCLEOTIDE SEQUENCE [LARGE SCALE GENOMIC DNA]</scope>
    <source>
        <strain evidence="1 2">LM102</strain>
    </source>
</reference>
<keyword evidence="2" id="KW-1185">Reference proteome</keyword>
<evidence type="ECO:0000313" key="2">
    <source>
        <dbReference type="Proteomes" id="UP000291151"/>
    </source>
</evidence>
<proteinExistence type="predicted"/>
<dbReference type="EMBL" id="CP036528">
    <property type="protein sequence ID" value="QBK26909.1"/>
    <property type="molecule type" value="Genomic_DNA"/>
</dbReference>
<protein>
    <submittedName>
        <fullName evidence="1">Uncharacterized protein</fullName>
    </submittedName>
</protein>
<name>A0A4P6UU77_9BACL</name>
<evidence type="ECO:0000313" key="1">
    <source>
        <dbReference type="EMBL" id="QBK26909.1"/>
    </source>
</evidence>
<dbReference type="RefSeq" id="WP_208650583.1">
    <property type="nucleotide sequence ID" value="NZ_CP036528.1"/>
</dbReference>
<dbReference type="Proteomes" id="UP000291151">
    <property type="component" value="Chromosome"/>
</dbReference>
<organism evidence="1 2">
    <name type="scientific">Ureibacillus thermophilus</name>
    <dbReference type="NCBI Taxonomy" id="367743"/>
    <lineage>
        <taxon>Bacteria</taxon>
        <taxon>Bacillati</taxon>
        <taxon>Bacillota</taxon>
        <taxon>Bacilli</taxon>
        <taxon>Bacillales</taxon>
        <taxon>Caryophanaceae</taxon>
        <taxon>Ureibacillus</taxon>
    </lineage>
</organism>
<sequence length="114" mass="13205">MLKYTVESENVIINRTKLFDAIKVFNGGEVGNDFDNRSAMYSDSEVILNMLQYFVATSYEQLELGHEVHLVSNVGTEVYKNFKELKQLLDDLINHKNDDILTGKIYEVLERKLK</sequence>
<dbReference type="AlphaFoldDB" id="A0A4P6UU77"/>
<gene>
    <name evidence="1" type="ORF">DKZ56_14315</name>
</gene>
<dbReference type="KEGG" id="uth:DKZ56_14315"/>
<accession>A0A4P6UU77</accession>